<feature type="domain" description="FAD dependent oxidoreductase" evidence="2">
    <location>
        <begin position="4"/>
        <end position="388"/>
    </location>
</feature>
<dbReference type="RefSeq" id="WP_094364884.1">
    <property type="nucleotide sequence ID" value="NZ_NMVQ01000043.1"/>
</dbReference>
<dbReference type="EMBL" id="NMVQ01000043">
    <property type="protein sequence ID" value="OYO18651.1"/>
    <property type="molecule type" value="Genomic_DNA"/>
</dbReference>
<protein>
    <submittedName>
        <fullName evidence="3">Amino acid dehydrogenase</fullName>
    </submittedName>
</protein>
<dbReference type="GO" id="GO:0016491">
    <property type="term" value="F:oxidoreductase activity"/>
    <property type="evidence" value="ECO:0007669"/>
    <property type="project" value="UniProtKB-KW"/>
</dbReference>
<sequence>MEQIVVVGAGITGLATAWYCQQRGIRVTVVDRTGVAAGASWGNAGYLTPELTDPLNGPLVLLDAARTVARNPRGPLQVRPGTDPRRWLFLLRMLAASTPRGFRHTLSVLQDLRSQALGAHDELAAVSGVALRRDPFLVGYLSVAARDRALPLFAAAGPSVDPVALDQREMQERLPILGDPIRAGIELHGQAYVNPPQLMAGLADAVRAGGAEILEGVRVDAVHDTGSGVRLSGSDRELSADAVVLANGAWLNELATGFGVRSFVQAGRGYSFSVWPDPMPTAPIYLPEPHVACNPLGDRFRVTSVMEFNAVDAPLDQARIRSIVRACRPLFPGVDWAARQDEWVGSRPCTADGLALVGATRSPRVFVHGGHGMWGLTLGPLTARLLAEQLVTGQVPRQLRALDPLR</sequence>
<dbReference type="SUPFAM" id="SSF51905">
    <property type="entry name" value="FAD/NAD(P)-binding domain"/>
    <property type="match status" value="1"/>
</dbReference>
<name>A0A255GSS9_9ACTN</name>
<evidence type="ECO:0000259" key="2">
    <source>
        <dbReference type="Pfam" id="PF01266"/>
    </source>
</evidence>
<keyword evidence="4" id="KW-1185">Reference proteome</keyword>
<dbReference type="SUPFAM" id="SSF54373">
    <property type="entry name" value="FAD-linked reductases, C-terminal domain"/>
    <property type="match status" value="1"/>
</dbReference>
<evidence type="ECO:0000313" key="4">
    <source>
        <dbReference type="Proteomes" id="UP000216311"/>
    </source>
</evidence>
<dbReference type="InterPro" id="IPR036188">
    <property type="entry name" value="FAD/NAD-bd_sf"/>
</dbReference>
<reference evidence="3 4" key="1">
    <citation type="submission" date="2017-07" db="EMBL/GenBank/DDBJ databases">
        <title>Draft whole genome sequences of clinical Proprionibacteriaceae strains.</title>
        <authorList>
            <person name="Bernier A.-M."/>
            <person name="Bernard K."/>
            <person name="Domingo M.-C."/>
        </authorList>
    </citation>
    <scope>NUCLEOTIDE SEQUENCE [LARGE SCALE GENOMIC DNA]</scope>
    <source>
        <strain evidence="3 4">NML 130396</strain>
    </source>
</reference>
<dbReference type="Pfam" id="PF01266">
    <property type="entry name" value="DAO"/>
    <property type="match status" value="1"/>
</dbReference>
<dbReference type="InterPro" id="IPR006076">
    <property type="entry name" value="FAD-dep_OxRdtase"/>
</dbReference>
<proteinExistence type="predicted"/>
<comment type="caution">
    <text evidence="3">The sequence shown here is derived from an EMBL/GenBank/DDBJ whole genome shotgun (WGS) entry which is preliminary data.</text>
</comment>
<dbReference type="PANTHER" id="PTHR13847:SF289">
    <property type="entry name" value="GLYCINE OXIDASE"/>
    <property type="match status" value="1"/>
</dbReference>
<dbReference type="Gene3D" id="3.50.50.60">
    <property type="entry name" value="FAD/NAD(P)-binding domain"/>
    <property type="match status" value="2"/>
</dbReference>
<dbReference type="GO" id="GO:0005737">
    <property type="term" value="C:cytoplasm"/>
    <property type="evidence" value="ECO:0007669"/>
    <property type="project" value="TreeGrafter"/>
</dbReference>
<evidence type="ECO:0000313" key="3">
    <source>
        <dbReference type="EMBL" id="OYO18651.1"/>
    </source>
</evidence>
<gene>
    <name evidence="3" type="ORF">CGZ93_14625</name>
</gene>
<keyword evidence="1" id="KW-0560">Oxidoreductase</keyword>
<dbReference type="Proteomes" id="UP000216311">
    <property type="component" value="Unassembled WGS sequence"/>
</dbReference>
<dbReference type="PANTHER" id="PTHR13847">
    <property type="entry name" value="SARCOSINE DEHYDROGENASE-RELATED"/>
    <property type="match status" value="1"/>
</dbReference>
<organism evidence="3 4">
    <name type="scientific">Enemella dayhoffiae</name>
    <dbReference type="NCBI Taxonomy" id="2016507"/>
    <lineage>
        <taxon>Bacteria</taxon>
        <taxon>Bacillati</taxon>
        <taxon>Actinomycetota</taxon>
        <taxon>Actinomycetes</taxon>
        <taxon>Propionibacteriales</taxon>
        <taxon>Propionibacteriaceae</taxon>
        <taxon>Enemella</taxon>
    </lineage>
</organism>
<dbReference type="Gene3D" id="3.30.9.10">
    <property type="entry name" value="D-Amino Acid Oxidase, subunit A, domain 2"/>
    <property type="match status" value="1"/>
</dbReference>
<dbReference type="AlphaFoldDB" id="A0A255GSS9"/>
<accession>A0A255GSS9</accession>
<dbReference type="OrthoDB" id="3267377at2"/>
<evidence type="ECO:0000256" key="1">
    <source>
        <dbReference type="ARBA" id="ARBA00023002"/>
    </source>
</evidence>